<name>A0AAW1QP81_9CHLO</name>
<keyword evidence="1" id="KW-0408">Iron</keyword>
<gene>
    <name evidence="3" type="ORF">WJX72_001312</name>
</gene>
<dbReference type="EMBL" id="JALJOR010000002">
    <property type="protein sequence ID" value="KAK9823242.1"/>
    <property type="molecule type" value="Genomic_DNA"/>
</dbReference>
<dbReference type="AlphaFoldDB" id="A0AAW1QP81"/>
<accession>A0AAW1QP81</accession>
<evidence type="ECO:0000256" key="1">
    <source>
        <dbReference type="RuleBase" id="RU003682"/>
    </source>
</evidence>
<feature type="domain" description="Fe2OG dioxygenase" evidence="2">
    <location>
        <begin position="142"/>
        <end position="240"/>
    </location>
</feature>
<dbReference type="GO" id="GO:0046872">
    <property type="term" value="F:metal ion binding"/>
    <property type="evidence" value="ECO:0007669"/>
    <property type="project" value="UniProtKB-KW"/>
</dbReference>
<dbReference type="GO" id="GO:0016491">
    <property type="term" value="F:oxidoreductase activity"/>
    <property type="evidence" value="ECO:0007669"/>
    <property type="project" value="UniProtKB-KW"/>
</dbReference>
<evidence type="ECO:0000313" key="4">
    <source>
        <dbReference type="Proteomes" id="UP001489004"/>
    </source>
</evidence>
<comment type="caution">
    <text evidence="3">The sequence shown here is derived from an EMBL/GenBank/DDBJ whole genome shotgun (WGS) entry which is preliminary data.</text>
</comment>
<dbReference type="PANTHER" id="PTHR33099">
    <property type="entry name" value="FE2OG DIOXYGENASE DOMAIN-CONTAINING PROTEIN"/>
    <property type="match status" value="1"/>
</dbReference>
<sequence length="457" mass="50725">MHSHSDFPALCEECENDGISDSTLVYDNSAKRRRKQQHDSLADGMEQLLWKAMPKDGPSDFCCAGRFRTTTSFSVHLGVPSGAKYDHLTNYGKHHSTSIDELPVQPELIQEILSGCKQSPFGRGTEAVAIKAQLAPFAPYITAERHKMVIYGPGSFFKAHVDTQRGQGHFASLTIHLPQPHKGGCFKVRHRSEELAFDFAQAKLQPHIYNWVAFCTDCKHEVEPITEGYRITILYNLHMPHFDASIPTSPSGMPGDAEARAELMQRLTALFGVHGKKTLVVVLAHQYAPKSLQVDKLKGEDAGLYCLLHELDHEEPLRATLMRKESDLRFMSAAGRRALAAKQAVISLMNVAIRELGEGTSDSGEFTRMMHPGNWPKRYSACGVELLPEHMRRTPHTLAWRYMDFHPGGMEQALVLRSDHVAGGQLVAQGITPSANEGCIIENSYLAAAMVLRGDLC</sequence>
<keyword evidence="1" id="KW-0560">Oxidoreductase</keyword>
<protein>
    <recommendedName>
        <fullName evidence="2">Fe2OG dioxygenase domain-containing protein</fullName>
    </recommendedName>
</protein>
<reference evidence="3 4" key="1">
    <citation type="journal article" date="2024" name="Nat. Commun.">
        <title>Phylogenomics reveals the evolutionary origins of lichenization in chlorophyte algae.</title>
        <authorList>
            <person name="Puginier C."/>
            <person name="Libourel C."/>
            <person name="Otte J."/>
            <person name="Skaloud P."/>
            <person name="Haon M."/>
            <person name="Grisel S."/>
            <person name="Petersen M."/>
            <person name="Berrin J.G."/>
            <person name="Delaux P.M."/>
            <person name="Dal Grande F."/>
            <person name="Keller J."/>
        </authorList>
    </citation>
    <scope>NUCLEOTIDE SEQUENCE [LARGE SCALE GENOMIC DNA]</scope>
    <source>
        <strain evidence="3 4">SAG 2043</strain>
    </source>
</reference>
<comment type="similarity">
    <text evidence="1">Belongs to the iron/ascorbate-dependent oxidoreductase family.</text>
</comment>
<dbReference type="InterPro" id="IPR005123">
    <property type="entry name" value="Oxoglu/Fe-dep_dioxygenase_dom"/>
</dbReference>
<keyword evidence="1" id="KW-0479">Metal-binding</keyword>
<dbReference type="Pfam" id="PF13640">
    <property type="entry name" value="2OG-FeII_Oxy_3"/>
    <property type="match status" value="1"/>
</dbReference>
<dbReference type="PROSITE" id="PS51471">
    <property type="entry name" value="FE2OG_OXY"/>
    <property type="match status" value="1"/>
</dbReference>
<dbReference type="Gene3D" id="2.60.120.620">
    <property type="entry name" value="q2cbj1_9rhob like domain"/>
    <property type="match status" value="1"/>
</dbReference>
<organism evidence="3 4">
    <name type="scientific">[Myrmecia] bisecta</name>
    <dbReference type="NCBI Taxonomy" id="41462"/>
    <lineage>
        <taxon>Eukaryota</taxon>
        <taxon>Viridiplantae</taxon>
        <taxon>Chlorophyta</taxon>
        <taxon>core chlorophytes</taxon>
        <taxon>Trebouxiophyceae</taxon>
        <taxon>Trebouxiales</taxon>
        <taxon>Trebouxiaceae</taxon>
        <taxon>Myrmecia</taxon>
    </lineage>
</organism>
<dbReference type="PANTHER" id="PTHR33099:SF7">
    <property type="entry name" value="MYND-TYPE DOMAIN-CONTAINING PROTEIN"/>
    <property type="match status" value="1"/>
</dbReference>
<dbReference type="Proteomes" id="UP001489004">
    <property type="component" value="Unassembled WGS sequence"/>
</dbReference>
<dbReference type="InterPro" id="IPR044862">
    <property type="entry name" value="Pro_4_hyd_alph_FE2OG_OXY"/>
</dbReference>
<proteinExistence type="inferred from homology"/>
<evidence type="ECO:0000313" key="3">
    <source>
        <dbReference type="EMBL" id="KAK9823242.1"/>
    </source>
</evidence>
<evidence type="ECO:0000259" key="2">
    <source>
        <dbReference type="PROSITE" id="PS51471"/>
    </source>
</evidence>
<keyword evidence="4" id="KW-1185">Reference proteome</keyword>